<dbReference type="FunFam" id="3.40.30.10:FF:000331">
    <property type="entry name" value="Glutathione S-transferase"/>
    <property type="match status" value="1"/>
</dbReference>
<dbReference type="Proteomes" id="UP000249082">
    <property type="component" value="Unassembled WGS sequence"/>
</dbReference>
<feature type="domain" description="GST C-terminal" evidence="2">
    <location>
        <begin position="90"/>
        <end position="219"/>
    </location>
</feature>
<proteinExistence type="predicted"/>
<dbReference type="EMBL" id="QFPX01000001">
    <property type="protein sequence ID" value="PZQ57436.1"/>
    <property type="molecule type" value="Genomic_DNA"/>
</dbReference>
<dbReference type="InterPro" id="IPR004045">
    <property type="entry name" value="Glutathione_S-Trfase_N"/>
</dbReference>
<dbReference type="PANTHER" id="PTHR44051:SF8">
    <property type="entry name" value="GLUTATHIONE S-TRANSFERASE GSTA"/>
    <property type="match status" value="1"/>
</dbReference>
<dbReference type="InterPro" id="IPR036282">
    <property type="entry name" value="Glutathione-S-Trfase_C_sf"/>
</dbReference>
<feature type="domain" description="GST N-terminal" evidence="1">
    <location>
        <begin position="8"/>
        <end position="87"/>
    </location>
</feature>
<keyword evidence="3" id="KW-0808">Transferase</keyword>
<reference evidence="3 4" key="1">
    <citation type="submission" date="2017-08" db="EMBL/GenBank/DDBJ databases">
        <title>Infants hospitalized years apart are colonized by the same room-sourced microbial strains.</title>
        <authorList>
            <person name="Brooks B."/>
            <person name="Olm M.R."/>
            <person name="Firek B.A."/>
            <person name="Baker R."/>
            <person name="Thomas B.C."/>
            <person name="Morowitz M.J."/>
            <person name="Banfield J.F."/>
        </authorList>
    </citation>
    <scope>NUCLEOTIDE SEQUENCE [LARGE SCALE GENOMIC DNA]</scope>
    <source>
        <strain evidence="3">S2_005_002_R2_33</strain>
    </source>
</reference>
<name>A0A2W5NVD7_9SPHN</name>
<dbReference type="SUPFAM" id="SSF47616">
    <property type="entry name" value="GST C-terminal domain-like"/>
    <property type="match status" value="1"/>
</dbReference>
<dbReference type="PROSITE" id="PS50405">
    <property type="entry name" value="GST_CTER"/>
    <property type="match status" value="1"/>
</dbReference>
<gene>
    <name evidence="3" type="ORF">DI555_00415</name>
</gene>
<dbReference type="Gene3D" id="1.20.1050.10">
    <property type="match status" value="1"/>
</dbReference>
<evidence type="ECO:0000313" key="3">
    <source>
        <dbReference type="EMBL" id="PZQ57436.1"/>
    </source>
</evidence>
<dbReference type="InterPro" id="IPR036249">
    <property type="entry name" value="Thioredoxin-like_sf"/>
</dbReference>
<dbReference type="Gene3D" id="3.40.30.10">
    <property type="entry name" value="Glutaredoxin"/>
    <property type="match status" value="1"/>
</dbReference>
<dbReference type="SUPFAM" id="SSF52833">
    <property type="entry name" value="Thioredoxin-like"/>
    <property type="match status" value="1"/>
</dbReference>
<dbReference type="CDD" id="cd03046">
    <property type="entry name" value="GST_N_GTT1_like"/>
    <property type="match status" value="1"/>
</dbReference>
<dbReference type="GO" id="GO:0016740">
    <property type="term" value="F:transferase activity"/>
    <property type="evidence" value="ECO:0007669"/>
    <property type="project" value="UniProtKB-KW"/>
</dbReference>
<dbReference type="SFLD" id="SFLDS00019">
    <property type="entry name" value="Glutathione_Transferase_(cytos"/>
    <property type="match status" value="1"/>
</dbReference>
<dbReference type="AlphaFoldDB" id="A0A2W5NVD7"/>
<evidence type="ECO:0000259" key="1">
    <source>
        <dbReference type="PROSITE" id="PS50404"/>
    </source>
</evidence>
<dbReference type="PROSITE" id="PS50404">
    <property type="entry name" value="GST_NTER"/>
    <property type="match status" value="1"/>
</dbReference>
<organism evidence="3 4">
    <name type="scientific">Novosphingobium pentaromativorans</name>
    <dbReference type="NCBI Taxonomy" id="205844"/>
    <lineage>
        <taxon>Bacteria</taxon>
        <taxon>Pseudomonadati</taxon>
        <taxon>Pseudomonadota</taxon>
        <taxon>Alphaproteobacteria</taxon>
        <taxon>Sphingomonadales</taxon>
        <taxon>Sphingomonadaceae</taxon>
        <taxon>Novosphingobium</taxon>
    </lineage>
</organism>
<protein>
    <submittedName>
        <fullName evidence="3">Glutathione S-transferase</fullName>
    </submittedName>
</protein>
<dbReference type="SFLD" id="SFLDG00358">
    <property type="entry name" value="Main_(cytGST)"/>
    <property type="match status" value="1"/>
</dbReference>
<dbReference type="InterPro" id="IPR010987">
    <property type="entry name" value="Glutathione-S-Trfase_C-like"/>
</dbReference>
<dbReference type="InterPro" id="IPR040079">
    <property type="entry name" value="Glutathione_S-Trfase"/>
</dbReference>
<dbReference type="Pfam" id="PF02798">
    <property type="entry name" value="GST_N"/>
    <property type="match status" value="1"/>
</dbReference>
<evidence type="ECO:0000259" key="2">
    <source>
        <dbReference type="PROSITE" id="PS50405"/>
    </source>
</evidence>
<accession>A0A2W5NVD7</accession>
<dbReference type="CDD" id="cd03207">
    <property type="entry name" value="GST_C_8"/>
    <property type="match status" value="1"/>
</dbReference>
<comment type="caution">
    <text evidence="3">The sequence shown here is derived from an EMBL/GenBank/DDBJ whole genome shotgun (WGS) entry which is preliminary data.</text>
</comment>
<sequence length="219" mass="24669">MSITITAFEDSPDRGRGLARDMRVRWALEELGLAYDVRPLSFEEMKRPDYLALQPFGQIPSYVDDGLVLFESGAIVLHLAQNRPGLFPVDPNARARAVAWMFAALNTVEPPVFEWSMAMVLEREKPWHADRLPMLEGRVHDRLQQLSAWLGESEWLEGAFSAADLLMVTVLSRLGNSHLLAEWANLTAYVSRGVARPAYRRAFADQLAVFEAASARKRS</sequence>
<dbReference type="PANTHER" id="PTHR44051">
    <property type="entry name" value="GLUTATHIONE S-TRANSFERASE-RELATED"/>
    <property type="match status" value="1"/>
</dbReference>
<evidence type="ECO:0000313" key="4">
    <source>
        <dbReference type="Proteomes" id="UP000249082"/>
    </source>
</evidence>